<keyword evidence="2" id="KW-1185">Reference proteome</keyword>
<organism evidence="1 2">
    <name type="scientific">Hallella mizrahii</name>
    <dbReference type="NCBI Taxonomy" id="2606637"/>
    <lineage>
        <taxon>Bacteria</taxon>
        <taxon>Pseudomonadati</taxon>
        <taxon>Bacteroidota</taxon>
        <taxon>Bacteroidia</taxon>
        <taxon>Bacteroidales</taxon>
        <taxon>Prevotellaceae</taxon>
        <taxon>Hallella</taxon>
    </lineage>
</organism>
<gene>
    <name evidence="1" type="ORF">FYJ73_08845</name>
</gene>
<evidence type="ECO:0000313" key="2">
    <source>
        <dbReference type="Proteomes" id="UP000438914"/>
    </source>
</evidence>
<protein>
    <submittedName>
        <fullName evidence="1">Uncharacterized protein</fullName>
    </submittedName>
</protein>
<proteinExistence type="predicted"/>
<comment type="caution">
    <text evidence="1">The sequence shown here is derived from an EMBL/GenBank/DDBJ whole genome shotgun (WGS) entry which is preliminary data.</text>
</comment>
<accession>A0A7K0KH46</accession>
<dbReference type="AlphaFoldDB" id="A0A7K0KH46"/>
<name>A0A7K0KH46_9BACT</name>
<dbReference type="EMBL" id="VUNG01000021">
    <property type="protein sequence ID" value="MST84770.1"/>
    <property type="molecule type" value="Genomic_DNA"/>
</dbReference>
<dbReference type="Proteomes" id="UP000438914">
    <property type="component" value="Unassembled WGS sequence"/>
</dbReference>
<reference evidence="1 2" key="1">
    <citation type="submission" date="2019-08" db="EMBL/GenBank/DDBJ databases">
        <title>In-depth cultivation of the pig gut microbiome towards novel bacterial diversity and tailored functional studies.</title>
        <authorList>
            <person name="Wylensek D."/>
            <person name="Hitch T.C.A."/>
            <person name="Clavel T."/>
        </authorList>
    </citation>
    <scope>NUCLEOTIDE SEQUENCE [LARGE SCALE GENOMIC DNA]</scope>
    <source>
        <strain evidence="1 2">LKV-178-WT-2A</strain>
    </source>
</reference>
<sequence length="96" mass="11355">MENQIKYRFRRMELEQFAMFEENYNKDVKEAQFQTEAQFSFDKGTSVLCFRISVDMSAMDKPLAKIVLKSFFEIHPDSLKLLLKEDKIVFPPVPLV</sequence>
<evidence type="ECO:0000313" key="1">
    <source>
        <dbReference type="EMBL" id="MST84770.1"/>
    </source>
</evidence>